<feature type="domain" description="Helix-turn-helix" evidence="1">
    <location>
        <begin position="68"/>
        <end position="115"/>
    </location>
</feature>
<proteinExistence type="predicted"/>
<gene>
    <name evidence="2" type="ORF">ACFOX0_04320</name>
</gene>
<sequence length="137" mass="15123">MEQLEQIGVAVTDLLMRDAEALHRALAEPGNEVHVELSRETAELVSRLVDARAHGEEIIVSPANAEVSPTEAAVMLAMSRPQVRKLMDRGLLESRKVGTHHRIRVSSIRVFLEAERGRRREAMAELAAVQNELGLTG</sequence>
<evidence type="ECO:0000313" key="2">
    <source>
        <dbReference type="EMBL" id="MFC4105166.1"/>
    </source>
</evidence>
<accession>A0ABV8KGP5</accession>
<dbReference type="Proteomes" id="UP001595868">
    <property type="component" value="Unassembled WGS sequence"/>
</dbReference>
<dbReference type="InterPro" id="IPR041657">
    <property type="entry name" value="HTH_17"/>
</dbReference>
<dbReference type="Pfam" id="PF12728">
    <property type="entry name" value="HTH_17"/>
    <property type="match status" value="1"/>
</dbReference>
<dbReference type="EMBL" id="JBHSBN010000002">
    <property type="protein sequence ID" value="MFC4105166.1"/>
    <property type="molecule type" value="Genomic_DNA"/>
</dbReference>
<dbReference type="RefSeq" id="WP_377542166.1">
    <property type="nucleotide sequence ID" value="NZ_JBHSBN010000002.1"/>
</dbReference>
<evidence type="ECO:0000259" key="1">
    <source>
        <dbReference type="Pfam" id="PF12728"/>
    </source>
</evidence>
<reference evidence="3" key="1">
    <citation type="journal article" date="2019" name="Int. J. Syst. Evol. Microbiol.">
        <title>The Global Catalogue of Microorganisms (GCM) 10K type strain sequencing project: providing services to taxonomists for standard genome sequencing and annotation.</title>
        <authorList>
            <consortium name="The Broad Institute Genomics Platform"/>
            <consortium name="The Broad Institute Genome Sequencing Center for Infectious Disease"/>
            <person name="Wu L."/>
            <person name="Ma J."/>
        </authorList>
    </citation>
    <scope>NUCLEOTIDE SEQUENCE [LARGE SCALE GENOMIC DNA]</scope>
    <source>
        <strain evidence="3">2902at01</strain>
    </source>
</reference>
<evidence type="ECO:0000313" key="3">
    <source>
        <dbReference type="Proteomes" id="UP001595868"/>
    </source>
</evidence>
<organism evidence="2 3">
    <name type="scientific">Micromonospora zhanjiangensis</name>
    <dbReference type="NCBI Taxonomy" id="1522057"/>
    <lineage>
        <taxon>Bacteria</taxon>
        <taxon>Bacillati</taxon>
        <taxon>Actinomycetota</taxon>
        <taxon>Actinomycetes</taxon>
        <taxon>Micromonosporales</taxon>
        <taxon>Micromonosporaceae</taxon>
        <taxon>Micromonospora</taxon>
    </lineage>
</organism>
<keyword evidence="3" id="KW-1185">Reference proteome</keyword>
<name>A0ABV8KGP5_9ACTN</name>
<comment type="caution">
    <text evidence="2">The sequence shown here is derived from an EMBL/GenBank/DDBJ whole genome shotgun (WGS) entry which is preliminary data.</text>
</comment>
<protein>
    <submittedName>
        <fullName evidence="2">Helix-turn-helix domain-containing protein</fullName>
    </submittedName>
</protein>